<dbReference type="PANTHER" id="PTHR46030:SF1">
    <property type="entry name" value="ALPHA-KETOGLUTARATE-DEPENDENT DIOXYGENASE ALKB HOMOLOG 6"/>
    <property type="match status" value="1"/>
</dbReference>
<keyword evidence="6" id="KW-0560">Oxidoreductase</keyword>
<evidence type="ECO:0000256" key="8">
    <source>
        <dbReference type="ARBA" id="ARBA00023242"/>
    </source>
</evidence>
<keyword evidence="4" id="KW-0479">Metal-binding</keyword>
<evidence type="ECO:0000256" key="1">
    <source>
        <dbReference type="ARBA" id="ARBA00001954"/>
    </source>
</evidence>
<dbReference type="InterPro" id="IPR027450">
    <property type="entry name" value="AlkB-like"/>
</dbReference>
<evidence type="ECO:0000256" key="2">
    <source>
        <dbReference type="ARBA" id="ARBA00004123"/>
    </source>
</evidence>
<accession>A0A4U8UZQ0</accession>
<reference evidence="10 11" key="1">
    <citation type="journal article" date="2015" name="Genome Biol.">
        <title>Comparative genomics of Steinernema reveals deeply conserved gene regulatory networks.</title>
        <authorList>
            <person name="Dillman A.R."/>
            <person name="Macchietto M."/>
            <person name="Porter C.F."/>
            <person name="Rogers A."/>
            <person name="Williams B."/>
            <person name="Antoshechkin I."/>
            <person name="Lee M.M."/>
            <person name="Goodwin Z."/>
            <person name="Lu X."/>
            <person name="Lewis E.E."/>
            <person name="Goodrich-Blair H."/>
            <person name="Stock S.P."/>
            <person name="Adams B.J."/>
            <person name="Sternberg P.W."/>
            <person name="Mortazavi A."/>
        </authorList>
    </citation>
    <scope>NUCLEOTIDE SEQUENCE [LARGE SCALE GENOMIC DNA]</scope>
    <source>
        <strain evidence="10 11">ALL</strain>
    </source>
</reference>
<feature type="domain" description="Fe2OG dioxygenase" evidence="9">
    <location>
        <begin position="104"/>
        <end position="224"/>
    </location>
</feature>
<dbReference type="GO" id="GO:0046872">
    <property type="term" value="F:metal ion binding"/>
    <property type="evidence" value="ECO:0007669"/>
    <property type="project" value="UniProtKB-KW"/>
</dbReference>
<keyword evidence="5" id="KW-0223">Dioxygenase</keyword>
<dbReference type="EMBL" id="AZBU02000001">
    <property type="protein sequence ID" value="TMS38439.1"/>
    <property type="molecule type" value="Genomic_DNA"/>
</dbReference>
<evidence type="ECO:0000256" key="4">
    <source>
        <dbReference type="ARBA" id="ARBA00022723"/>
    </source>
</evidence>
<evidence type="ECO:0000256" key="6">
    <source>
        <dbReference type="ARBA" id="ARBA00023002"/>
    </source>
</evidence>
<comment type="cofactor">
    <cofactor evidence="1">
        <name>Fe(2+)</name>
        <dbReference type="ChEBI" id="CHEBI:29033"/>
    </cofactor>
</comment>
<evidence type="ECO:0000259" key="9">
    <source>
        <dbReference type="PROSITE" id="PS51471"/>
    </source>
</evidence>
<sequence>MEHYQMTCDGDAKKSANDYIVGNAPATIRYIPNFISEEDEEFLLNCVYSSPSPKWQQLLNRRLQNWGGLVNSKGLIKDGPLPHWLDSLMEKIVNFPDTFPSDKRPNHVLINEYKPGQGILPHTDGSAYYPLISTISLGSHTLLDFYHKPDIDNITSLEDRYIGSVLVKPRSLILICDDAYEMHHGIDERSKDIIDSNVFNAEKPEEQKEMERQTRVSLTIRHCPKVSKFSVGNLLTRRS</sequence>
<dbReference type="GO" id="GO:0051213">
    <property type="term" value="F:dioxygenase activity"/>
    <property type="evidence" value="ECO:0007669"/>
    <property type="project" value="UniProtKB-KW"/>
</dbReference>
<comment type="caution">
    <text evidence="10">The sequence shown here is derived from an EMBL/GenBank/DDBJ whole genome shotgun (WGS) entry which is preliminary data.</text>
</comment>
<evidence type="ECO:0000313" key="10">
    <source>
        <dbReference type="EMBL" id="TMS38439.1"/>
    </source>
</evidence>
<dbReference type="InterPro" id="IPR032862">
    <property type="entry name" value="ALKBH6"/>
</dbReference>
<keyword evidence="11" id="KW-1185">Reference proteome</keyword>
<dbReference type="STRING" id="34508.A0A4U8UZQ0"/>
<dbReference type="AlphaFoldDB" id="A0A4U8UZQ0"/>
<evidence type="ECO:0000256" key="3">
    <source>
        <dbReference type="ARBA" id="ARBA00007879"/>
    </source>
</evidence>
<dbReference type="Pfam" id="PF13532">
    <property type="entry name" value="2OG-FeII_Oxy_2"/>
    <property type="match status" value="1"/>
</dbReference>
<dbReference type="GO" id="GO:0005634">
    <property type="term" value="C:nucleus"/>
    <property type="evidence" value="ECO:0007669"/>
    <property type="project" value="UniProtKB-SubCell"/>
</dbReference>
<dbReference type="PROSITE" id="PS51471">
    <property type="entry name" value="FE2OG_OXY"/>
    <property type="match status" value="1"/>
</dbReference>
<keyword evidence="8" id="KW-0539">Nucleus</keyword>
<comment type="similarity">
    <text evidence="3">Belongs to the alkB family.</text>
</comment>
<dbReference type="Gene3D" id="2.60.120.590">
    <property type="entry name" value="Alpha-ketoglutarate-dependent dioxygenase AlkB-like"/>
    <property type="match status" value="1"/>
</dbReference>
<protein>
    <recommendedName>
        <fullName evidence="9">Fe2OG dioxygenase domain-containing protein</fullName>
    </recommendedName>
</protein>
<evidence type="ECO:0000256" key="5">
    <source>
        <dbReference type="ARBA" id="ARBA00022964"/>
    </source>
</evidence>
<proteinExistence type="inferred from homology"/>
<dbReference type="InterPro" id="IPR005123">
    <property type="entry name" value="Oxoglu/Fe-dep_dioxygenase_dom"/>
</dbReference>
<gene>
    <name evidence="10" type="ORF">L596_005167</name>
</gene>
<dbReference type="PANTHER" id="PTHR46030">
    <property type="entry name" value="ALPHA-KETOGLUTARATE-DEPENDENT DIOXYGENASE ALKB HOMOLOG 6"/>
    <property type="match status" value="1"/>
</dbReference>
<evidence type="ECO:0000313" key="11">
    <source>
        <dbReference type="Proteomes" id="UP000298663"/>
    </source>
</evidence>
<dbReference type="EMBL" id="CM016762">
    <property type="protein sequence ID" value="TMS38439.1"/>
    <property type="molecule type" value="Genomic_DNA"/>
</dbReference>
<dbReference type="Proteomes" id="UP000298663">
    <property type="component" value="Chromosome X"/>
</dbReference>
<keyword evidence="7" id="KW-0408">Iron</keyword>
<dbReference type="InterPro" id="IPR037151">
    <property type="entry name" value="AlkB-like_sf"/>
</dbReference>
<name>A0A4U8UZQ0_STECR</name>
<reference evidence="10 11" key="2">
    <citation type="journal article" date="2019" name="G3 (Bethesda)">
        <title>Hybrid Assembly of the Genome of the Entomopathogenic Nematode Steinernema carpocapsae Identifies the X-Chromosome.</title>
        <authorList>
            <person name="Serra L."/>
            <person name="Macchietto M."/>
            <person name="Macias-Munoz A."/>
            <person name="McGill C.J."/>
            <person name="Rodriguez I.M."/>
            <person name="Rodriguez B."/>
            <person name="Murad R."/>
            <person name="Mortazavi A."/>
        </authorList>
    </citation>
    <scope>NUCLEOTIDE SEQUENCE [LARGE SCALE GENOMIC DNA]</scope>
    <source>
        <strain evidence="10 11">ALL</strain>
    </source>
</reference>
<organism evidence="10 11">
    <name type="scientific">Steinernema carpocapsae</name>
    <name type="common">Entomopathogenic nematode</name>
    <dbReference type="NCBI Taxonomy" id="34508"/>
    <lineage>
        <taxon>Eukaryota</taxon>
        <taxon>Metazoa</taxon>
        <taxon>Ecdysozoa</taxon>
        <taxon>Nematoda</taxon>
        <taxon>Chromadorea</taxon>
        <taxon>Rhabditida</taxon>
        <taxon>Tylenchina</taxon>
        <taxon>Panagrolaimomorpha</taxon>
        <taxon>Strongyloidoidea</taxon>
        <taxon>Steinernematidae</taxon>
        <taxon>Steinernema</taxon>
    </lineage>
</organism>
<dbReference type="OrthoDB" id="412814at2759"/>
<comment type="subcellular location">
    <subcellularLocation>
        <location evidence="2">Nucleus</location>
    </subcellularLocation>
</comment>
<dbReference type="SUPFAM" id="SSF51197">
    <property type="entry name" value="Clavaminate synthase-like"/>
    <property type="match status" value="1"/>
</dbReference>
<evidence type="ECO:0000256" key="7">
    <source>
        <dbReference type="ARBA" id="ARBA00023004"/>
    </source>
</evidence>